<keyword evidence="1" id="KW-1133">Transmembrane helix</keyword>
<proteinExistence type="predicted"/>
<sequence>MLLVFKPKAVTDMLKQDRDITTRQIATFGFFLAPLWFITEYLANAALARTSIARQQYSSQLQDLSLFSSVHS</sequence>
<keyword evidence="1" id="KW-0812">Transmembrane</keyword>
<feature type="transmembrane region" description="Helical" evidence="1">
    <location>
        <begin position="25"/>
        <end position="47"/>
    </location>
</feature>
<accession>A0A5J4ZKT6</accession>
<dbReference type="EMBL" id="CM018050">
    <property type="protein sequence ID" value="KAA8518122.1"/>
    <property type="molecule type" value="Genomic_DNA"/>
</dbReference>
<dbReference type="AlphaFoldDB" id="A0A5J4ZKT6"/>
<gene>
    <name evidence="2" type="ORF">F0562_015596</name>
</gene>
<dbReference type="OrthoDB" id="1436450at2759"/>
<dbReference type="Proteomes" id="UP000325577">
    <property type="component" value="Linkage Group LG7"/>
</dbReference>
<organism evidence="2 3">
    <name type="scientific">Nyssa sinensis</name>
    <dbReference type="NCBI Taxonomy" id="561372"/>
    <lineage>
        <taxon>Eukaryota</taxon>
        <taxon>Viridiplantae</taxon>
        <taxon>Streptophyta</taxon>
        <taxon>Embryophyta</taxon>
        <taxon>Tracheophyta</taxon>
        <taxon>Spermatophyta</taxon>
        <taxon>Magnoliopsida</taxon>
        <taxon>eudicotyledons</taxon>
        <taxon>Gunneridae</taxon>
        <taxon>Pentapetalae</taxon>
        <taxon>asterids</taxon>
        <taxon>Cornales</taxon>
        <taxon>Nyssaceae</taxon>
        <taxon>Nyssa</taxon>
    </lineage>
</organism>
<evidence type="ECO:0000256" key="1">
    <source>
        <dbReference type="SAM" id="Phobius"/>
    </source>
</evidence>
<protein>
    <submittedName>
        <fullName evidence="2">Uncharacterized protein</fullName>
    </submittedName>
</protein>
<keyword evidence="1" id="KW-0472">Membrane</keyword>
<evidence type="ECO:0000313" key="3">
    <source>
        <dbReference type="Proteomes" id="UP000325577"/>
    </source>
</evidence>
<evidence type="ECO:0000313" key="2">
    <source>
        <dbReference type="EMBL" id="KAA8518122.1"/>
    </source>
</evidence>
<keyword evidence="3" id="KW-1185">Reference proteome</keyword>
<name>A0A5J4ZKT6_9ASTE</name>
<reference evidence="2 3" key="1">
    <citation type="submission" date="2019-09" db="EMBL/GenBank/DDBJ databases">
        <title>A chromosome-level genome assembly of the Chinese tupelo Nyssa sinensis.</title>
        <authorList>
            <person name="Yang X."/>
            <person name="Kang M."/>
            <person name="Yang Y."/>
            <person name="Xiong H."/>
            <person name="Wang M."/>
            <person name="Zhang Z."/>
            <person name="Wang Z."/>
            <person name="Wu H."/>
            <person name="Ma T."/>
            <person name="Liu J."/>
            <person name="Xi Z."/>
        </authorList>
    </citation>
    <scope>NUCLEOTIDE SEQUENCE [LARGE SCALE GENOMIC DNA]</scope>
    <source>
        <strain evidence="2">J267</strain>
        <tissue evidence="2">Leaf</tissue>
    </source>
</reference>